<accession>A0A929WXE5</accession>
<feature type="transmembrane region" description="Helical" evidence="1">
    <location>
        <begin position="202"/>
        <end position="220"/>
    </location>
</feature>
<name>A0A929WXE5_9BACT</name>
<protein>
    <submittedName>
        <fullName evidence="2">Uncharacterized protein</fullName>
    </submittedName>
</protein>
<keyword evidence="1" id="KW-0472">Membrane</keyword>
<feature type="transmembrane region" description="Helical" evidence="1">
    <location>
        <begin position="135"/>
        <end position="157"/>
    </location>
</feature>
<proteinExistence type="predicted"/>
<evidence type="ECO:0000313" key="2">
    <source>
        <dbReference type="EMBL" id="MBF0970090.1"/>
    </source>
</evidence>
<keyword evidence="1" id="KW-1133">Transmembrane helix</keyword>
<sequence>MEQLFILLLLLVCFNFVLKQTFVSVRAMLFTTVAVCSFTYAMWPYAIEQSSTQIAAWLATPTLMRDLAVVLSLDVLIQAAFCLRIARRDSSRARDSRWQRYLDVFLRFYPGFFIFPAAFSLLTACIFAFPGVDFTLVAAGVSGTLLMLLIAASFGLRRMPIDRDTRLELLFLANVLVALIGVIVTVNGATGTDSTNNVDWRASLLVLSIAAGGAVVGCLLRRFKIKYDHNKFTRK</sequence>
<dbReference type="RefSeq" id="WP_296088138.1">
    <property type="nucleotide sequence ID" value="NZ_CAUSTY010000001.1"/>
</dbReference>
<reference evidence="2" key="1">
    <citation type="submission" date="2020-04" db="EMBL/GenBank/DDBJ databases">
        <title>Deep metagenomics examines the oral microbiome during advanced dental caries in children, revealing novel taxa and co-occurrences with host molecules.</title>
        <authorList>
            <person name="Baker J.L."/>
            <person name="Morton J.T."/>
            <person name="Dinis M."/>
            <person name="Alvarez R."/>
            <person name="Tran N.C."/>
            <person name="Knight R."/>
            <person name="Edlund A."/>
        </authorList>
    </citation>
    <scope>NUCLEOTIDE SEQUENCE</scope>
    <source>
        <strain evidence="2">JCVI_34_bin.1</strain>
    </source>
</reference>
<dbReference type="EMBL" id="JABZGR010000006">
    <property type="protein sequence ID" value="MBF0970090.1"/>
    <property type="molecule type" value="Genomic_DNA"/>
</dbReference>
<organism evidence="2 3">
    <name type="scientific">Alloprevotella tannerae</name>
    <dbReference type="NCBI Taxonomy" id="76122"/>
    <lineage>
        <taxon>Bacteria</taxon>
        <taxon>Pseudomonadati</taxon>
        <taxon>Bacteroidota</taxon>
        <taxon>Bacteroidia</taxon>
        <taxon>Bacteroidales</taxon>
        <taxon>Prevotellaceae</taxon>
        <taxon>Alloprevotella</taxon>
    </lineage>
</organism>
<dbReference type="AlphaFoldDB" id="A0A929WXE5"/>
<gene>
    <name evidence="2" type="ORF">HXK21_03475</name>
</gene>
<evidence type="ECO:0000313" key="3">
    <source>
        <dbReference type="Proteomes" id="UP000704068"/>
    </source>
</evidence>
<feature type="transmembrane region" description="Helical" evidence="1">
    <location>
        <begin position="106"/>
        <end position="129"/>
    </location>
</feature>
<comment type="caution">
    <text evidence="2">The sequence shown here is derived from an EMBL/GenBank/DDBJ whole genome shotgun (WGS) entry which is preliminary data.</text>
</comment>
<dbReference type="Proteomes" id="UP000704068">
    <property type="component" value="Unassembled WGS sequence"/>
</dbReference>
<feature type="transmembrane region" description="Helical" evidence="1">
    <location>
        <begin position="169"/>
        <end position="190"/>
    </location>
</feature>
<evidence type="ECO:0000256" key="1">
    <source>
        <dbReference type="SAM" id="Phobius"/>
    </source>
</evidence>
<keyword evidence="1" id="KW-0812">Transmembrane</keyword>
<feature type="transmembrane region" description="Helical" evidence="1">
    <location>
        <begin position="67"/>
        <end position="86"/>
    </location>
</feature>